<keyword evidence="3" id="KW-1005">Bacterial flagellum biogenesis</keyword>
<evidence type="ECO:0000256" key="2">
    <source>
        <dbReference type="ARBA" id="ARBA00009149"/>
    </source>
</evidence>
<feature type="region of interest" description="Disordered" evidence="4">
    <location>
        <begin position="414"/>
        <end position="437"/>
    </location>
</feature>
<reference evidence="6 7" key="1">
    <citation type="journal article" date="2019" name="Front. Microbiol.">
        <title>Thermoanaerosceptrum fracticalcis gen. nov. sp. nov., a Novel Fumarate-Fermenting Microorganism From a Deep Fractured Carbonate Aquifer of the US Great Basin.</title>
        <authorList>
            <person name="Hamilton-Brehm S.D."/>
            <person name="Stewart L.E."/>
            <person name="Zavarin M."/>
            <person name="Caldwell M."/>
            <person name="Lawson P.A."/>
            <person name="Onstott T.C."/>
            <person name="Grzymski J."/>
            <person name="Neveux I."/>
            <person name="Lollar B.S."/>
            <person name="Russell C.E."/>
            <person name="Moser D.P."/>
        </authorList>
    </citation>
    <scope>NUCLEOTIDE SEQUENCE [LARGE SCALE GENOMIC DNA]</scope>
    <source>
        <strain evidence="6 7">DRI-13</strain>
    </source>
</reference>
<dbReference type="GO" id="GO:0044780">
    <property type="term" value="P:bacterial-type flagellum assembly"/>
    <property type="evidence" value="ECO:0007669"/>
    <property type="project" value="InterPro"/>
</dbReference>
<organism evidence="6 7">
    <name type="scientific">Thermanaerosceptrum fracticalcis</name>
    <dbReference type="NCBI Taxonomy" id="1712410"/>
    <lineage>
        <taxon>Bacteria</taxon>
        <taxon>Bacillati</taxon>
        <taxon>Bacillota</taxon>
        <taxon>Clostridia</taxon>
        <taxon>Eubacteriales</taxon>
        <taxon>Peptococcaceae</taxon>
        <taxon>Thermanaerosceptrum</taxon>
    </lineage>
</organism>
<dbReference type="PRINTS" id="PR01007">
    <property type="entry name" value="FLGHOOKFLIK"/>
</dbReference>
<evidence type="ECO:0000313" key="7">
    <source>
        <dbReference type="Proteomes" id="UP000515847"/>
    </source>
</evidence>
<dbReference type="AlphaFoldDB" id="A0A7G6E114"/>
<evidence type="ECO:0000256" key="4">
    <source>
        <dbReference type="SAM" id="MobiDB-lite"/>
    </source>
</evidence>
<evidence type="ECO:0000313" key="6">
    <source>
        <dbReference type="EMBL" id="QNB45768.1"/>
    </source>
</evidence>
<evidence type="ECO:0000256" key="3">
    <source>
        <dbReference type="ARBA" id="ARBA00022795"/>
    </source>
</evidence>
<dbReference type="InterPro" id="IPR038610">
    <property type="entry name" value="FliK-like_C_sf"/>
</dbReference>
<feature type="domain" description="Flagellar hook-length control protein-like C-terminal" evidence="5">
    <location>
        <begin position="306"/>
        <end position="379"/>
    </location>
</feature>
<evidence type="ECO:0000259" key="5">
    <source>
        <dbReference type="Pfam" id="PF02120"/>
    </source>
</evidence>
<dbReference type="PANTHER" id="PTHR37533:SF2">
    <property type="entry name" value="FLAGELLAR HOOK-LENGTH CONTROL PROTEIN"/>
    <property type="match status" value="1"/>
</dbReference>
<dbReference type="Gene3D" id="3.30.750.140">
    <property type="match status" value="1"/>
</dbReference>
<dbReference type="InterPro" id="IPR001635">
    <property type="entry name" value="Flag_hook_Flik"/>
</dbReference>
<dbReference type="InterPro" id="IPR052563">
    <property type="entry name" value="FliK"/>
</dbReference>
<dbReference type="CDD" id="cd17470">
    <property type="entry name" value="T3SS_Flik_C"/>
    <property type="match status" value="1"/>
</dbReference>
<comment type="similarity">
    <text evidence="2">Belongs to the FliK family.</text>
</comment>
<dbReference type="GO" id="GO:0009424">
    <property type="term" value="C:bacterial-type flagellum hook"/>
    <property type="evidence" value="ECO:0007669"/>
    <property type="project" value="InterPro"/>
</dbReference>
<dbReference type="Pfam" id="PF02120">
    <property type="entry name" value="Flg_hook"/>
    <property type="match status" value="1"/>
</dbReference>
<sequence length="437" mass="48411">MSDNKLWKGGENVLNVNNVLLGQLGQTVKIQENVQVETGGDFLGMLFSILSNGNMTANQDERKERLQEVNVQPDGATFIQPALLFHNPYLVEDVQMPGMNKGMDLLQGETAAFKGTEFQPAALGIFPEYPKALPVLTAQTIPPRQFPVTMKENPIPTQNPVPHLSGLDNSLLNPQLVQQLGINRMEVKKENEKGEALVFTAGQVENREVILVTRQAAVNTAKVSPELLKPLVPPVGKTEELQEATNQPELKGDNNLVWKDTTLTALPVDGAPPSEEIPQHPVKVPVQEFPKEFPKVVFSRLVSGGKNAASEVVIHLEPQDLGKMVVKLLSEEGVVSVRIIAEHPVTRDLLENGLQALRQSFSEQGLKPGRMEIELGGQSLSQQQFYQQHQQQQPSWNRGNYWAQNWLRADSGYLSESEQPGEPRMQMMSRGSVDYTV</sequence>
<dbReference type="EMBL" id="CP045798">
    <property type="protein sequence ID" value="QNB45768.1"/>
    <property type="molecule type" value="Genomic_DNA"/>
</dbReference>
<comment type="function">
    <text evidence="1">Controls the length of the flagellar hook.</text>
</comment>
<name>A0A7G6E114_THEFR</name>
<protein>
    <recommendedName>
        <fullName evidence="5">Flagellar hook-length control protein-like C-terminal domain-containing protein</fullName>
    </recommendedName>
</protein>
<dbReference type="KEGG" id="tfr:BR63_05240"/>
<dbReference type="PANTHER" id="PTHR37533">
    <property type="entry name" value="FLAGELLAR HOOK-LENGTH CONTROL PROTEIN"/>
    <property type="match status" value="1"/>
</dbReference>
<proteinExistence type="inferred from homology"/>
<dbReference type="InterPro" id="IPR021136">
    <property type="entry name" value="Flagellar_hook_control-like_C"/>
</dbReference>
<gene>
    <name evidence="6" type="ORF">BR63_05240</name>
</gene>
<accession>A0A7G6E114</accession>
<evidence type="ECO:0000256" key="1">
    <source>
        <dbReference type="ARBA" id="ARBA00003944"/>
    </source>
</evidence>
<keyword evidence="7" id="KW-1185">Reference proteome</keyword>
<dbReference type="Proteomes" id="UP000515847">
    <property type="component" value="Chromosome"/>
</dbReference>